<feature type="region of interest" description="Disordered" evidence="1">
    <location>
        <begin position="1"/>
        <end position="39"/>
    </location>
</feature>
<proteinExistence type="predicted"/>
<name>A0A6M3XLJ6_9ZZZZ</name>
<organism evidence="2">
    <name type="scientific">viral metagenome</name>
    <dbReference type="NCBI Taxonomy" id="1070528"/>
    <lineage>
        <taxon>unclassified sequences</taxon>
        <taxon>metagenomes</taxon>
        <taxon>organismal metagenomes</taxon>
    </lineage>
</organism>
<gene>
    <name evidence="2" type="ORF">TM448B01360_0002</name>
</gene>
<evidence type="ECO:0000256" key="1">
    <source>
        <dbReference type="SAM" id="MobiDB-lite"/>
    </source>
</evidence>
<dbReference type="AlphaFoldDB" id="A0A6M3XLJ6"/>
<protein>
    <submittedName>
        <fullName evidence="2">Uncharacterized protein</fullName>
    </submittedName>
</protein>
<sequence length="39" mass="3799">MSKGKGTPSTPGCGSGVGKAVEGLRASDADVKQPATPKK</sequence>
<evidence type="ECO:0000313" key="2">
    <source>
        <dbReference type="EMBL" id="QJH98646.1"/>
    </source>
</evidence>
<reference evidence="2" key="1">
    <citation type="submission" date="2020-03" db="EMBL/GenBank/DDBJ databases">
        <title>The deep terrestrial virosphere.</title>
        <authorList>
            <person name="Holmfeldt K."/>
            <person name="Nilsson E."/>
            <person name="Simone D."/>
            <person name="Lopez-Fernandez M."/>
            <person name="Wu X."/>
            <person name="de Brujin I."/>
            <person name="Lundin D."/>
            <person name="Andersson A."/>
            <person name="Bertilsson S."/>
            <person name="Dopson M."/>
        </authorList>
    </citation>
    <scope>NUCLEOTIDE SEQUENCE</scope>
    <source>
        <strain evidence="2">TM448B01360</strain>
    </source>
</reference>
<accession>A0A6M3XLJ6</accession>
<dbReference type="EMBL" id="MT144745">
    <property type="protein sequence ID" value="QJH98646.1"/>
    <property type="molecule type" value="Genomic_DNA"/>
</dbReference>